<dbReference type="PROSITE" id="PS50053">
    <property type="entry name" value="UBIQUITIN_2"/>
    <property type="match status" value="1"/>
</dbReference>
<reference evidence="3" key="1">
    <citation type="submission" date="2025-08" db="UniProtKB">
        <authorList>
            <consortium name="RefSeq"/>
        </authorList>
    </citation>
    <scope>IDENTIFICATION</scope>
    <source>
        <tissue evidence="3">Tentacle</tissue>
    </source>
</reference>
<sequence>MKCPLCKTDKLRREFPFEPLTDDCEHAPLHCLQCTTKSVKKNQSCSICNKKVTTENPQYQECINILKRLFPEIEAPQAIPSTTSATLSGNETITVSMMGGETTVIPYDANMTIASLKVKISKCFSTEPQKQRLLCDEKELKVQEDSNLATLQYYGVKPFSTINLIVVLYDIPDDFDEVIFDLFWGYPTSGRDYLDASVLLYSETSFIERVDYGYRQSVTCTAVWHSGDVMDDANRLGHHTIRVKLKSLQSGINRLFFTLSAWASPNISKYPNPSLRFFDARFPKKQLCSTAMDHAAYSQAIIMCSLCKFDGAWKVLGLRRLSRGNAMDYGPLKETILQLITTGLS</sequence>
<dbReference type="InParanoid" id="A0A6P8H112"/>
<dbReference type="GeneID" id="116287540"/>
<proteinExistence type="predicted"/>
<dbReference type="SMART" id="SM00213">
    <property type="entry name" value="UBQ"/>
    <property type="match status" value="1"/>
</dbReference>
<dbReference type="PANTHER" id="PTHR32097">
    <property type="entry name" value="CAMP-BINDING PROTEIN 1-RELATED"/>
    <property type="match status" value="1"/>
</dbReference>
<keyword evidence="2" id="KW-1185">Reference proteome</keyword>
<dbReference type="Pfam" id="PF02342">
    <property type="entry name" value="TerD"/>
    <property type="match status" value="1"/>
</dbReference>
<accession>A0A6P8H112</accession>
<organism evidence="2 3">
    <name type="scientific">Actinia tenebrosa</name>
    <name type="common">Australian red waratah sea anemone</name>
    <dbReference type="NCBI Taxonomy" id="6105"/>
    <lineage>
        <taxon>Eukaryota</taxon>
        <taxon>Metazoa</taxon>
        <taxon>Cnidaria</taxon>
        <taxon>Anthozoa</taxon>
        <taxon>Hexacorallia</taxon>
        <taxon>Actiniaria</taxon>
        <taxon>Actiniidae</taxon>
        <taxon>Actinia</taxon>
    </lineage>
</organism>
<name>A0A6P8H112_ACTTE</name>
<evidence type="ECO:0000313" key="3">
    <source>
        <dbReference type="RefSeq" id="XP_031550084.1"/>
    </source>
</evidence>
<dbReference type="KEGG" id="aten:116287540"/>
<dbReference type="CDD" id="cd06974">
    <property type="entry name" value="TerD_like"/>
    <property type="match status" value="1"/>
</dbReference>
<protein>
    <submittedName>
        <fullName evidence="3">Uncharacterized protein LOC116287540</fullName>
    </submittedName>
</protein>
<dbReference type="InterPro" id="IPR051324">
    <property type="entry name" value="Stress/Tellurium_Resist"/>
</dbReference>
<evidence type="ECO:0000259" key="1">
    <source>
        <dbReference type="PROSITE" id="PS50053"/>
    </source>
</evidence>
<gene>
    <name evidence="3" type="primary">LOC116287540</name>
</gene>
<dbReference type="Gene3D" id="2.60.60.30">
    <property type="entry name" value="sav2460 like domains"/>
    <property type="match status" value="1"/>
</dbReference>
<dbReference type="InterPro" id="IPR029071">
    <property type="entry name" value="Ubiquitin-like_domsf"/>
</dbReference>
<dbReference type="RefSeq" id="XP_031550084.1">
    <property type="nucleotide sequence ID" value="XM_031694224.1"/>
</dbReference>
<dbReference type="InterPro" id="IPR000626">
    <property type="entry name" value="Ubiquitin-like_dom"/>
</dbReference>
<dbReference type="InterPro" id="IPR003325">
    <property type="entry name" value="TerD"/>
</dbReference>
<dbReference type="Proteomes" id="UP000515163">
    <property type="component" value="Unplaced"/>
</dbReference>
<dbReference type="Pfam" id="PF00240">
    <property type="entry name" value="ubiquitin"/>
    <property type="match status" value="1"/>
</dbReference>
<dbReference type="SUPFAM" id="SSF54236">
    <property type="entry name" value="Ubiquitin-like"/>
    <property type="match status" value="1"/>
</dbReference>
<dbReference type="CDD" id="cd17039">
    <property type="entry name" value="Ubl_ubiquitin_like"/>
    <property type="match status" value="1"/>
</dbReference>
<evidence type="ECO:0000313" key="2">
    <source>
        <dbReference type="Proteomes" id="UP000515163"/>
    </source>
</evidence>
<dbReference type="PANTHER" id="PTHR32097:SF17">
    <property type="entry name" value="CAMP-BINDING PROTEIN 1-RELATED"/>
    <property type="match status" value="1"/>
</dbReference>
<dbReference type="OrthoDB" id="408003at2759"/>
<dbReference type="AlphaFoldDB" id="A0A6P8H112"/>
<feature type="domain" description="Ubiquitin-like" evidence="1">
    <location>
        <begin position="91"/>
        <end position="166"/>
    </location>
</feature>
<dbReference type="Gene3D" id="3.10.20.90">
    <property type="entry name" value="Phosphatidylinositol 3-kinase Catalytic Subunit, Chain A, domain 1"/>
    <property type="match status" value="1"/>
</dbReference>